<evidence type="ECO:0000313" key="9">
    <source>
        <dbReference type="Proteomes" id="UP001391051"/>
    </source>
</evidence>
<dbReference type="PANTHER" id="PTHR10801">
    <property type="entry name" value="24-DEHYDROCHOLESTEROL REDUCTASE"/>
    <property type="match status" value="1"/>
</dbReference>
<dbReference type="Gene3D" id="3.30.465.10">
    <property type="match status" value="1"/>
</dbReference>
<dbReference type="EMBL" id="JAQQWE010000009">
    <property type="protein sequence ID" value="KAK7940957.1"/>
    <property type="molecule type" value="Genomic_DNA"/>
</dbReference>
<keyword evidence="9" id="KW-1185">Reference proteome</keyword>
<protein>
    <recommendedName>
        <fullName evidence="2">Delta(24)-sterol reductase</fullName>
        <ecNumber evidence="2">1.3.1.72</ecNumber>
    </recommendedName>
</protein>
<dbReference type="PANTHER" id="PTHR10801:SF0">
    <property type="entry name" value="DELTA(24)-STEROL REDUCTASE"/>
    <property type="match status" value="1"/>
</dbReference>
<evidence type="ECO:0000256" key="1">
    <source>
        <dbReference type="ARBA" id="ARBA00004167"/>
    </source>
</evidence>
<sequence>METHNTAVAAISARVRTFAEKQEQFRVYHGSTNSTRKSERRADNTVDTSGLNHVLEVDDARKTALVEPNVPMDALVAATFAPQEKQGRRLLPLVVMEFPNITVGGGFSGSSGESSSFRYGPFDSTVNWVEIVLPSGDVVRAAQTGEHADLFWGAASGFGTLGVVTLLEVQLRDAADCVELTYQPFASLVEASAFMEKQVREPAVDFIDAIAFSPKSTIVCLGRLVNEMPKTTSSRPSRFTRRSDPWFYLHVEQRTRNAREPTVDYIPLIDYLFRYDRGGFWVAKYAYRYFFTPFNRITRFILDRYMHTKVMYHALHQSRLADDYIVQDVGVPFGKVGALHQWLDGELPTYPLWLCPLRVRRDGPPEEARHGLHAEFADPSKPEYLMNFGVWRPGSLDHGAFVEQNRGLERKVQELSGKKWLYAHAYYTEDEFWQSYDRAAYDALRAKYGATYLPSVYDKVKVADANGKVKGEPKPMGGVRPFQGLYGVYKAWRGGEYLMPAKKPRS</sequence>
<evidence type="ECO:0000256" key="3">
    <source>
        <dbReference type="ARBA" id="ARBA00022692"/>
    </source>
</evidence>
<name>A0ABR1PVC6_9PEZI</name>
<dbReference type="InterPro" id="IPR040165">
    <property type="entry name" value="Diminuto-like"/>
</dbReference>
<dbReference type="PROSITE" id="PS51387">
    <property type="entry name" value="FAD_PCMH"/>
    <property type="match status" value="1"/>
</dbReference>
<dbReference type="Proteomes" id="UP001391051">
    <property type="component" value="Unassembled WGS sequence"/>
</dbReference>
<evidence type="ECO:0000256" key="2">
    <source>
        <dbReference type="ARBA" id="ARBA00012405"/>
    </source>
</evidence>
<keyword evidence="4" id="KW-1133">Transmembrane helix</keyword>
<comment type="caution">
    <text evidence="8">The sequence shown here is derived from an EMBL/GenBank/DDBJ whole genome shotgun (WGS) entry which is preliminary data.</text>
</comment>
<dbReference type="Pfam" id="PF01565">
    <property type="entry name" value="FAD_binding_4"/>
    <property type="match status" value="1"/>
</dbReference>
<evidence type="ECO:0000256" key="4">
    <source>
        <dbReference type="ARBA" id="ARBA00022989"/>
    </source>
</evidence>
<dbReference type="RefSeq" id="XP_066693709.1">
    <property type="nucleotide sequence ID" value="XM_066849566.1"/>
</dbReference>
<evidence type="ECO:0000256" key="5">
    <source>
        <dbReference type="ARBA" id="ARBA00023002"/>
    </source>
</evidence>
<dbReference type="InterPro" id="IPR016169">
    <property type="entry name" value="FAD-bd_PCMH_sub2"/>
</dbReference>
<dbReference type="SUPFAM" id="SSF56176">
    <property type="entry name" value="FAD-binding/transporter-associated domain-like"/>
    <property type="match status" value="1"/>
</dbReference>
<reference evidence="8 9" key="1">
    <citation type="submission" date="2023-01" db="EMBL/GenBank/DDBJ databases">
        <title>Analysis of 21 Apiospora genomes using comparative genomics revels a genus with tremendous synthesis potential of carbohydrate active enzymes and secondary metabolites.</title>
        <authorList>
            <person name="Sorensen T."/>
        </authorList>
    </citation>
    <scope>NUCLEOTIDE SEQUENCE [LARGE SCALE GENOMIC DNA]</scope>
    <source>
        <strain evidence="8 9">CBS 24483</strain>
    </source>
</reference>
<dbReference type="InterPro" id="IPR006094">
    <property type="entry name" value="Oxid_FAD_bind_N"/>
</dbReference>
<keyword evidence="3" id="KW-0812">Transmembrane</keyword>
<feature type="domain" description="FAD-binding PCMH-type" evidence="7">
    <location>
        <begin position="1"/>
        <end position="174"/>
    </location>
</feature>
<dbReference type="InterPro" id="IPR036318">
    <property type="entry name" value="FAD-bd_PCMH-like_sf"/>
</dbReference>
<keyword evidence="6" id="KW-0472">Membrane</keyword>
<dbReference type="EC" id="1.3.1.72" evidence="2"/>
<comment type="subcellular location">
    <subcellularLocation>
        <location evidence="1">Membrane</location>
        <topology evidence="1">Single-pass membrane protein</topology>
    </subcellularLocation>
</comment>
<evidence type="ECO:0000256" key="6">
    <source>
        <dbReference type="ARBA" id="ARBA00023136"/>
    </source>
</evidence>
<accession>A0ABR1PVC6</accession>
<dbReference type="GeneID" id="92082628"/>
<dbReference type="InterPro" id="IPR016166">
    <property type="entry name" value="FAD-bd_PCMH"/>
</dbReference>
<keyword evidence="5" id="KW-0560">Oxidoreductase</keyword>
<evidence type="ECO:0000313" key="8">
    <source>
        <dbReference type="EMBL" id="KAK7940957.1"/>
    </source>
</evidence>
<organism evidence="8 9">
    <name type="scientific">Apiospora aurea</name>
    <dbReference type="NCBI Taxonomy" id="335848"/>
    <lineage>
        <taxon>Eukaryota</taxon>
        <taxon>Fungi</taxon>
        <taxon>Dikarya</taxon>
        <taxon>Ascomycota</taxon>
        <taxon>Pezizomycotina</taxon>
        <taxon>Sordariomycetes</taxon>
        <taxon>Xylariomycetidae</taxon>
        <taxon>Amphisphaeriales</taxon>
        <taxon>Apiosporaceae</taxon>
        <taxon>Apiospora</taxon>
    </lineage>
</organism>
<proteinExistence type="predicted"/>
<evidence type="ECO:0000259" key="7">
    <source>
        <dbReference type="PROSITE" id="PS51387"/>
    </source>
</evidence>
<gene>
    <name evidence="8" type="ORF">PG986_013344</name>
</gene>